<dbReference type="GeneID" id="85362092"/>
<name>A0AA39J986_ARMTA</name>
<evidence type="ECO:0000313" key="2">
    <source>
        <dbReference type="Proteomes" id="UP001175211"/>
    </source>
</evidence>
<accession>A0AA39J986</accession>
<dbReference type="Proteomes" id="UP001175211">
    <property type="component" value="Unassembled WGS sequence"/>
</dbReference>
<keyword evidence="2" id="KW-1185">Reference proteome</keyword>
<evidence type="ECO:0000313" key="1">
    <source>
        <dbReference type="EMBL" id="KAK0438490.1"/>
    </source>
</evidence>
<comment type="caution">
    <text evidence="1">The sequence shown here is derived from an EMBL/GenBank/DDBJ whole genome shotgun (WGS) entry which is preliminary data.</text>
</comment>
<gene>
    <name evidence="1" type="ORF">EV420DRAFT_1651412</name>
</gene>
<sequence>MTFEQAPPFKIESWSPQEYETLITKAKRNMKKTWSDAEHDVLVPMYPEFKVACKEQDPHFDNDNAEILKNWIIWRMRKLKEEHAAIFSDCTLAISSVENNAGRVRQAKSMVINNASEEELKAYDEKAAQHESDNHIVWPEALQILMDTWSQGPVGVAQMTLMLSYKEKGIVKQAIIDGSHSDNIPGFSVTLKKEEQAELLQRFSAYAKHVLPNDQAPIINDARLTFEDHGLESLKQHLVDLWKYTHHLSNESPIFFWEDMANNPDTYFDTKKTKAKKGSAAKPKAHSIDKAASAKAYGLLATRSAKHKIDPAEIKASDRPQKKIKLTNTSKNMKQMTVEKPKTALKPKKYQKTKPAKKAGHKGWVHVPESEVPVLLLDRLQPTHGENLPMHRWRHHWRLKVWRCVSGDSAGGAKLEIQNLQMHSWSDMTGETSLEIDGLERHILEM</sequence>
<dbReference type="RefSeq" id="XP_060322934.1">
    <property type="nucleotide sequence ID" value="XM_060478544.1"/>
</dbReference>
<proteinExistence type="predicted"/>
<protein>
    <submittedName>
        <fullName evidence="1">Uncharacterized protein</fullName>
    </submittedName>
</protein>
<reference evidence="1" key="1">
    <citation type="submission" date="2023-06" db="EMBL/GenBank/DDBJ databases">
        <authorList>
            <consortium name="Lawrence Berkeley National Laboratory"/>
            <person name="Ahrendt S."/>
            <person name="Sahu N."/>
            <person name="Indic B."/>
            <person name="Wong-Bajracharya J."/>
            <person name="Merenyi Z."/>
            <person name="Ke H.-M."/>
            <person name="Monk M."/>
            <person name="Kocsube S."/>
            <person name="Drula E."/>
            <person name="Lipzen A."/>
            <person name="Balint B."/>
            <person name="Henrissat B."/>
            <person name="Andreopoulos B."/>
            <person name="Martin F.M."/>
            <person name="Harder C.B."/>
            <person name="Rigling D."/>
            <person name="Ford K.L."/>
            <person name="Foster G.D."/>
            <person name="Pangilinan J."/>
            <person name="Papanicolaou A."/>
            <person name="Barry K."/>
            <person name="LaButti K."/>
            <person name="Viragh M."/>
            <person name="Koriabine M."/>
            <person name="Yan M."/>
            <person name="Riley R."/>
            <person name="Champramary S."/>
            <person name="Plett K.L."/>
            <person name="Tsai I.J."/>
            <person name="Slot J."/>
            <person name="Sipos G."/>
            <person name="Plett J."/>
            <person name="Nagy L.G."/>
            <person name="Grigoriev I.V."/>
        </authorList>
    </citation>
    <scope>NUCLEOTIDE SEQUENCE</scope>
    <source>
        <strain evidence="1">CCBAS 213</strain>
    </source>
</reference>
<dbReference type="AlphaFoldDB" id="A0AA39J986"/>
<dbReference type="EMBL" id="JAUEPS010000097">
    <property type="protein sequence ID" value="KAK0438490.1"/>
    <property type="molecule type" value="Genomic_DNA"/>
</dbReference>
<organism evidence="1 2">
    <name type="scientific">Armillaria tabescens</name>
    <name type="common">Ringless honey mushroom</name>
    <name type="synonym">Agaricus tabescens</name>
    <dbReference type="NCBI Taxonomy" id="1929756"/>
    <lineage>
        <taxon>Eukaryota</taxon>
        <taxon>Fungi</taxon>
        <taxon>Dikarya</taxon>
        <taxon>Basidiomycota</taxon>
        <taxon>Agaricomycotina</taxon>
        <taxon>Agaricomycetes</taxon>
        <taxon>Agaricomycetidae</taxon>
        <taxon>Agaricales</taxon>
        <taxon>Marasmiineae</taxon>
        <taxon>Physalacriaceae</taxon>
        <taxon>Desarmillaria</taxon>
    </lineage>
</organism>